<name>A0A2N8HH12_9BACT</name>
<gene>
    <name evidence="1" type="ORF">CXU22_00830</name>
</gene>
<evidence type="ECO:0000313" key="1">
    <source>
        <dbReference type="EMBL" id="PNC20358.1"/>
    </source>
</evidence>
<dbReference type="EMBL" id="PJKA01000002">
    <property type="protein sequence ID" value="PNC20358.1"/>
    <property type="molecule type" value="Genomic_DNA"/>
</dbReference>
<sequence length="76" mass="8706">MAASRKNYPVLAAESSQLREGGERGGGRPIMGLIFRTGDVYSGRYRLRPPERKERAFPDQWIKLVFIGSKLERPRE</sequence>
<dbReference type="AlphaFoldDB" id="A0A2N8HH12"/>
<accession>A0A2N8HH12</accession>
<comment type="caution">
    <text evidence="1">The sequence shown here is derived from an EMBL/GenBank/DDBJ whole genome shotgun (WGS) entry which is preliminary data.</text>
</comment>
<proteinExistence type="predicted"/>
<protein>
    <submittedName>
        <fullName evidence="1">Uncharacterized protein</fullName>
    </submittedName>
</protein>
<evidence type="ECO:0000313" key="2">
    <source>
        <dbReference type="Proteomes" id="UP000236000"/>
    </source>
</evidence>
<dbReference type="Proteomes" id="UP000236000">
    <property type="component" value="Unassembled WGS sequence"/>
</dbReference>
<reference evidence="1 2" key="1">
    <citation type="journal article" date="2017" name="BMC Genomics">
        <title>Genome sequencing of 39 Akkermansia muciniphila isolates reveals its population structure, genomic and functional diverisity, and global distribution in mammalian gut microbiotas.</title>
        <authorList>
            <person name="Guo X."/>
            <person name="Li S."/>
            <person name="Zhang J."/>
            <person name="Wu F."/>
            <person name="Li X."/>
            <person name="Wu D."/>
            <person name="Zhang M."/>
            <person name="Ou Z."/>
            <person name="Jie Z."/>
            <person name="Yan Q."/>
            <person name="Li P."/>
            <person name="Yi J."/>
            <person name="Peng Y."/>
        </authorList>
    </citation>
    <scope>NUCLEOTIDE SEQUENCE [LARGE SCALE GENOMIC DNA]</scope>
    <source>
        <strain evidence="1 2">GP24</strain>
    </source>
</reference>
<organism evidence="1 2">
    <name type="scientific">Akkermansia muciniphila</name>
    <dbReference type="NCBI Taxonomy" id="239935"/>
    <lineage>
        <taxon>Bacteria</taxon>
        <taxon>Pseudomonadati</taxon>
        <taxon>Verrucomicrobiota</taxon>
        <taxon>Verrucomicrobiia</taxon>
        <taxon>Verrucomicrobiales</taxon>
        <taxon>Akkermansiaceae</taxon>
        <taxon>Akkermansia</taxon>
    </lineage>
</organism>